<evidence type="ECO:0000256" key="4">
    <source>
        <dbReference type="ARBA" id="ARBA00022989"/>
    </source>
</evidence>
<evidence type="ECO:0000256" key="7">
    <source>
        <dbReference type="SAM" id="Phobius"/>
    </source>
</evidence>
<feature type="domain" description="Polysaccharide chain length determinant N-terminal" evidence="8">
    <location>
        <begin position="13"/>
        <end position="95"/>
    </location>
</feature>
<keyword evidence="4 7" id="KW-1133">Transmembrane helix</keyword>
<dbReference type="InterPro" id="IPR003856">
    <property type="entry name" value="LPS_length_determ_N"/>
</dbReference>
<reference evidence="10 11" key="1">
    <citation type="submission" date="2022-01" db="EMBL/GenBank/DDBJ databases">
        <title>Whole genome-based taxonomy of the Shewanellaceae.</title>
        <authorList>
            <person name="Martin-Rodriguez A.J."/>
        </authorList>
    </citation>
    <scope>NUCLEOTIDE SEQUENCE [LARGE SCALE GENOMIC DNA]</scope>
    <source>
        <strain evidence="10 11">DSM 21332</strain>
    </source>
</reference>
<dbReference type="EMBL" id="JAKIKT010000003">
    <property type="protein sequence ID" value="MCL2914043.1"/>
    <property type="molecule type" value="Genomic_DNA"/>
</dbReference>
<feature type="domain" description="Tyrosine-protein kinase G-rich" evidence="9">
    <location>
        <begin position="364"/>
        <end position="442"/>
    </location>
</feature>
<proteinExistence type="predicted"/>
<keyword evidence="5 7" id="KW-0472">Membrane</keyword>
<accession>A0ABT0N6H5</accession>
<evidence type="ECO:0000259" key="8">
    <source>
        <dbReference type="Pfam" id="PF02706"/>
    </source>
</evidence>
<evidence type="ECO:0000256" key="5">
    <source>
        <dbReference type="ARBA" id="ARBA00023136"/>
    </source>
</evidence>
<dbReference type="InterPro" id="IPR050445">
    <property type="entry name" value="Bact_polysacc_biosynth/exp"/>
</dbReference>
<evidence type="ECO:0000256" key="1">
    <source>
        <dbReference type="ARBA" id="ARBA00004651"/>
    </source>
</evidence>
<feature type="transmembrane region" description="Helical" evidence="7">
    <location>
        <begin position="20"/>
        <end position="39"/>
    </location>
</feature>
<keyword evidence="11" id="KW-1185">Reference proteome</keyword>
<organism evidence="10 11">
    <name type="scientific">Shewanella corallii</name>
    <dbReference type="NCBI Taxonomy" id="560080"/>
    <lineage>
        <taxon>Bacteria</taxon>
        <taxon>Pseudomonadati</taxon>
        <taxon>Pseudomonadota</taxon>
        <taxon>Gammaproteobacteria</taxon>
        <taxon>Alteromonadales</taxon>
        <taxon>Shewanellaceae</taxon>
        <taxon>Shewanella</taxon>
    </lineage>
</organism>
<dbReference type="Pfam" id="PF13807">
    <property type="entry name" value="GNVR"/>
    <property type="match status" value="1"/>
</dbReference>
<dbReference type="InterPro" id="IPR032807">
    <property type="entry name" value="GNVR"/>
</dbReference>
<dbReference type="PANTHER" id="PTHR32309">
    <property type="entry name" value="TYROSINE-PROTEIN KINASE"/>
    <property type="match status" value="1"/>
</dbReference>
<dbReference type="Gene3D" id="1.10.287.1490">
    <property type="match status" value="1"/>
</dbReference>
<comment type="subcellular location">
    <subcellularLocation>
        <location evidence="1">Cell membrane</location>
        <topology evidence="1">Multi-pass membrane protein</topology>
    </subcellularLocation>
</comment>
<name>A0ABT0N6H5_9GAMM</name>
<dbReference type="RefSeq" id="WP_249248772.1">
    <property type="nucleotide sequence ID" value="NZ_JAKIKT010000003.1"/>
</dbReference>
<protein>
    <submittedName>
        <fullName evidence="10">Wzz/FepE/Etk N-terminal domain-containing protein</fullName>
    </submittedName>
</protein>
<keyword evidence="6" id="KW-0175">Coiled coil</keyword>
<feature type="transmembrane region" description="Helical" evidence="7">
    <location>
        <begin position="424"/>
        <end position="445"/>
    </location>
</feature>
<evidence type="ECO:0000256" key="2">
    <source>
        <dbReference type="ARBA" id="ARBA00022475"/>
    </source>
</evidence>
<dbReference type="Pfam" id="PF02706">
    <property type="entry name" value="Wzz"/>
    <property type="match status" value="1"/>
</dbReference>
<keyword evidence="3 7" id="KW-0812">Transmembrane</keyword>
<keyword evidence="2" id="KW-1003">Cell membrane</keyword>
<evidence type="ECO:0000259" key="9">
    <source>
        <dbReference type="Pfam" id="PF13807"/>
    </source>
</evidence>
<feature type="coiled-coil region" evidence="6">
    <location>
        <begin position="330"/>
        <end position="388"/>
    </location>
</feature>
<dbReference type="PANTHER" id="PTHR32309:SF31">
    <property type="entry name" value="CAPSULAR EXOPOLYSACCHARIDE FAMILY"/>
    <property type="match status" value="1"/>
</dbReference>
<feature type="coiled-coil region" evidence="6">
    <location>
        <begin position="174"/>
        <end position="300"/>
    </location>
</feature>
<gene>
    <name evidence="10" type="ORF">L2725_09605</name>
</gene>
<evidence type="ECO:0000313" key="11">
    <source>
        <dbReference type="Proteomes" id="UP001202831"/>
    </source>
</evidence>
<sequence length="498" mass="56073">MKGLAYRVMVLLCAAWRQRYIIIIPALVFPVIGLLIGVVSPRVYTSHTSMLLQETSKMNPFLEDLAVSAMLKERMDSIKTLLHSRHILAQVSKDLGLVDENSSEAEANTVINQLSDGLSVEMAGKDLIRIQYISRNPMRMQQTLESVSIHFIEQLLAPERSSMKDSSQFLSGNLESRRQELEQAEQSLAEFRGKYATDLPELQLDKLTRLAKLKQALAERQAELAGAEKSLGSLDQQLSRTNPVIGRLEEQIISLRSELTLLQARYTNSHSKVQAVMRNLSELEQERKVLLERNQQGLDTDQLWDIASVAAMSNTDSRQQPLLISQLEHLQTERSKVNALNEEVSSLETMIAELEQDTKGFGDRQQELAKLERDLLIKRQMYDDLMQRYEMARLTSSLGTFEQDKRIRIIDQPFVPTHPSNPHILLFIFGGLFGGLLIGASIGTFNEITDTSIRLKQEVEDITGAVVLCRIPKVVPRQGKHTFVADPVGETPNESVAT</sequence>
<comment type="caution">
    <text evidence="10">The sequence shown here is derived from an EMBL/GenBank/DDBJ whole genome shotgun (WGS) entry which is preliminary data.</text>
</comment>
<evidence type="ECO:0000256" key="3">
    <source>
        <dbReference type="ARBA" id="ARBA00022692"/>
    </source>
</evidence>
<dbReference type="Proteomes" id="UP001202831">
    <property type="component" value="Unassembled WGS sequence"/>
</dbReference>
<evidence type="ECO:0000313" key="10">
    <source>
        <dbReference type="EMBL" id="MCL2914043.1"/>
    </source>
</evidence>
<evidence type="ECO:0000256" key="6">
    <source>
        <dbReference type="SAM" id="Coils"/>
    </source>
</evidence>